<proteinExistence type="predicted"/>
<gene>
    <name evidence="1" type="ordered locus">RPC_3786</name>
</gene>
<dbReference type="RefSeq" id="WP_011474202.1">
    <property type="nucleotide sequence ID" value="NC_007925.1"/>
</dbReference>
<reference evidence="1" key="1">
    <citation type="submission" date="2006-03" db="EMBL/GenBank/DDBJ databases">
        <title>Complete sequence of Rhodopseudomonas palustris BisB18.</title>
        <authorList>
            <consortium name="US DOE Joint Genome Institute"/>
            <person name="Copeland A."/>
            <person name="Lucas S."/>
            <person name="Lapidus A."/>
            <person name="Barry K."/>
            <person name="Detter J.C."/>
            <person name="Glavina del Rio T."/>
            <person name="Hammon N."/>
            <person name="Israni S."/>
            <person name="Dalin E."/>
            <person name="Tice H."/>
            <person name="Pitluck S."/>
            <person name="Chain P."/>
            <person name="Malfatti S."/>
            <person name="Shin M."/>
            <person name="Vergez L."/>
            <person name="Schmutz J."/>
            <person name="Larimer F."/>
            <person name="Land M."/>
            <person name="Hauser L."/>
            <person name="Pelletier D.A."/>
            <person name="Kyrpides N."/>
            <person name="Anderson I."/>
            <person name="Oda Y."/>
            <person name="Harwood C.S."/>
            <person name="Richardson P."/>
        </authorList>
    </citation>
    <scope>NUCLEOTIDE SEQUENCE [LARGE SCALE GENOMIC DNA]</scope>
    <source>
        <strain evidence="1">BisB18</strain>
    </source>
</reference>
<dbReference type="HOGENOM" id="CLU_1298955_0_0_5"/>
<dbReference type="EMBL" id="CP000301">
    <property type="protein sequence ID" value="ABD89320.1"/>
    <property type="molecule type" value="Genomic_DNA"/>
</dbReference>
<evidence type="ECO:0000313" key="1">
    <source>
        <dbReference type="EMBL" id="ABD89320.1"/>
    </source>
</evidence>
<organism evidence="1">
    <name type="scientific">Rhodopseudomonas palustris (strain BisB18)</name>
    <dbReference type="NCBI Taxonomy" id="316056"/>
    <lineage>
        <taxon>Bacteria</taxon>
        <taxon>Pseudomonadati</taxon>
        <taxon>Pseudomonadota</taxon>
        <taxon>Alphaproteobacteria</taxon>
        <taxon>Hyphomicrobiales</taxon>
        <taxon>Nitrobacteraceae</taxon>
        <taxon>Rhodopseudomonas</taxon>
    </lineage>
</organism>
<dbReference type="AlphaFoldDB" id="Q20ZW6"/>
<protein>
    <submittedName>
        <fullName evidence="1">Uncharacterized protein</fullName>
    </submittedName>
</protein>
<dbReference type="KEGG" id="rpc:RPC_3786"/>
<dbReference type="OrthoDB" id="8140771at2"/>
<accession>Q20ZW6</accession>
<sequence>MTQNITRTYETVRQIAGLEAELKAANFTSVKLFPSATVQNRGSNDDLINAIANTGIVKYQAATFADVVKRGGAVVVVEAHFGTGARASDILGKYNPIKSSTTPSSDPLIWDDAAPFSSLLHIPVLLDSSGPYQPYSGTPLLVEQKDGYKSMSGTPLLVEQKGEYRSMSGTPLLLKSAGPYTSFSGTPLLLEQKGEYKSMSGTPLLLNNPTPLSSWLGIPTLSK</sequence>
<dbReference type="eggNOG" id="ENOG5033DHE">
    <property type="taxonomic scope" value="Bacteria"/>
</dbReference>
<dbReference type="STRING" id="316056.RPC_3786"/>
<name>Q20ZW6_RHOPB</name>